<evidence type="ECO:0000313" key="2">
    <source>
        <dbReference type="Proteomes" id="UP000053593"/>
    </source>
</evidence>
<gene>
    <name evidence="1" type="ORF">GYMLUDRAFT_49286</name>
</gene>
<proteinExistence type="predicted"/>
<dbReference type="HOGENOM" id="CLU_1722589_0_0_1"/>
<accession>A0A0D0CEZ8</accession>
<name>A0A0D0CEZ8_9AGAR</name>
<sequence length="152" mass="17271">MTNNDNKKALQSKLTALTSFNPTRLCFAMSAKYCPKLHVICTFVVSDQFAYVSYLRLGTTARTDLAAFTVDCHLLRRQYKRVDRLRGSGECRPGTGSYLSKRLSFPQTHPRPSSCCSLHRFIYILLAWHLQATNISLRSRRVQNGAGPSLRR</sequence>
<organism evidence="1 2">
    <name type="scientific">Collybiopsis luxurians FD-317 M1</name>
    <dbReference type="NCBI Taxonomy" id="944289"/>
    <lineage>
        <taxon>Eukaryota</taxon>
        <taxon>Fungi</taxon>
        <taxon>Dikarya</taxon>
        <taxon>Basidiomycota</taxon>
        <taxon>Agaricomycotina</taxon>
        <taxon>Agaricomycetes</taxon>
        <taxon>Agaricomycetidae</taxon>
        <taxon>Agaricales</taxon>
        <taxon>Marasmiineae</taxon>
        <taxon>Omphalotaceae</taxon>
        <taxon>Collybiopsis</taxon>
        <taxon>Collybiopsis luxurians</taxon>
    </lineage>
</organism>
<evidence type="ECO:0000313" key="1">
    <source>
        <dbReference type="EMBL" id="KIK53503.1"/>
    </source>
</evidence>
<protein>
    <submittedName>
        <fullName evidence="1">Unplaced genomic scaffold GYMLUscaffold_80, whole genome shotgun sequence</fullName>
    </submittedName>
</protein>
<dbReference type="AlphaFoldDB" id="A0A0D0CEZ8"/>
<reference evidence="1 2" key="1">
    <citation type="submission" date="2014-04" db="EMBL/GenBank/DDBJ databases">
        <title>Evolutionary Origins and Diversification of the Mycorrhizal Mutualists.</title>
        <authorList>
            <consortium name="DOE Joint Genome Institute"/>
            <consortium name="Mycorrhizal Genomics Consortium"/>
            <person name="Kohler A."/>
            <person name="Kuo A."/>
            <person name="Nagy L.G."/>
            <person name="Floudas D."/>
            <person name="Copeland A."/>
            <person name="Barry K.W."/>
            <person name="Cichocki N."/>
            <person name="Veneault-Fourrey C."/>
            <person name="LaButti K."/>
            <person name="Lindquist E.A."/>
            <person name="Lipzen A."/>
            <person name="Lundell T."/>
            <person name="Morin E."/>
            <person name="Murat C."/>
            <person name="Riley R."/>
            <person name="Ohm R."/>
            <person name="Sun H."/>
            <person name="Tunlid A."/>
            <person name="Henrissat B."/>
            <person name="Grigoriev I.V."/>
            <person name="Hibbett D.S."/>
            <person name="Martin F."/>
        </authorList>
    </citation>
    <scope>NUCLEOTIDE SEQUENCE [LARGE SCALE GENOMIC DNA]</scope>
    <source>
        <strain evidence="1 2">FD-317 M1</strain>
    </source>
</reference>
<dbReference type="EMBL" id="KN834828">
    <property type="protein sequence ID" value="KIK53503.1"/>
    <property type="molecule type" value="Genomic_DNA"/>
</dbReference>
<dbReference type="Proteomes" id="UP000053593">
    <property type="component" value="Unassembled WGS sequence"/>
</dbReference>
<keyword evidence="2" id="KW-1185">Reference proteome</keyword>